<keyword evidence="5" id="KW-1185">Reference proteome</keyword>
<protein>
    <recommendedName>
        <fullName evidence="3">7TM-DISM receptor extracellular domain-containing protein</fullName>
    </recommendedName>
</protein>
<proteinExistence type="predicted"/>
<gene>
    <name evidence="4" type="ORF">FSC37_20165</name>
</gene>
<dbReference type="Gene3D" id="2.60.40.2380">
    <property type="match status" value="1"/>
</dbReference>
<name>A0A5C6U524_9BURK</name>
<dbReference type="EMBL" id="VOPW01000001">
    <property type="protein sequence ID" value="TXC67191.1"/>
    <property type="molecule type" value="Genomic_DNA"/>
</dbReference>
<keyword evidence="1" id="KW-1133">Transmembrane helix</keyword>
<accession>A0A5C6U524</accession>
<keyword evidence="1" id="KW-0812">Transmembrane</keyword>
<comment type="caution">
    <text evidence="4">The sequence shown here is derived from an EMBL/GenBank/DDBJ whole genome shotgun (WGS) entry which is preliminary data.</text>
</comment>
<evidence type="ECO:0000313" key="5">
    <source>
        <dbReference type="Proteomes" id="UP000321832"/>
    </source>
</evidence>
<reference evidence="4 5" key="1">
    <citation type="submission" date="2019-08" db="EMBL/GenBank/DDBJ databases">
        <authorList>
            <person name="Khan S.A."/>
            <person name="Jeon C.O."/>
            <person name="Jeong S.E."/>
        </authorList>
    </citation>
    <scope>NUCLEOTIDE SEQUENCE [LARGE SCALE GENOMIC DNA]</scope>
    <source>
        <strain evidence="5">IMCC1728</strain>
    </source>
</reference>
<feature type="signal peptide" evidence="2">
    <location>
        <begin position="1"/>
        <end position="36"/>
    </location>
</feature>
<evidence type="ECO:0000256" key="2">
    <source>
        <dbReference type="SAM" id="SignalP"/>
    </source>
</evidence>
<keyword evidence="1" id="KW-0472">Membrane</keyword>
<feature type="domain" description="7TM-DISM receptor extracellular" evidence="3">
    <location>
        <begin position="94"/>
        <end position="182"/>
    </location>
</feature>
<dbReference type="Pfam" id="PF07696">
    <property type="entry name" value="7TMR-DISMED2"/>
    <property type="match status" value="1"/>
</dbReference>
<feature type="chain" id="PRO_5023019504" description="7TM-DISM receptor extracellular domain-containing protein" evidence="2">
    <location>
        <begin position="37"/>
        <end position="236"/>
    </location>
</feature>
<feature type="transmembrane region" description="Helical" evidence="1">
    <location>
        <begin position="198"/>
        <end position="218"/>
    </location>
</feature>
<organism evidence="4 5">
    <name type="scientific">Piscinibacter aquaticus</name>
    <dbReference type="NCBI Taxonomy" id="392597"/>
    <lineage>
        <taxon>Bacteria</taxon>
        <taxon>Pseudomonadati</taxon>
        <taxon>Pseudomonadota</taxon>
        <taxon>Betaproteobacteria</taxon>
        <taxon>Burkholderiales</taxon>
        <taxon>Sphaerotilaceae</taxon>
        <taxon>Piscinibacter</taxon>
    </lineage>
</organism>
<evidence type="ECO:0000256" key="1">
    <source>
        <dbReference type="SAM" id="Phobius"/>
    </source>
</evidence>
<evidence type="ECO:0000313" key="4">
    <source>
        <dbReference type="EMBL" id="TXC67191.1"/>
    </source>
</evidence>
<evidence type="ECO:0000259" key="3">
    <source>
        <dbReference type="Pfam" id="PF07696"/>
    </source>
</evidence>
<keyword evidence="2" id="KW-0732">Signal</keyword>
<dbReference type="InterPro" id="IPR011622">
    <property type="entry name" value="7TMR_DISM_rcpt_extracell_dom2"/>
</dbReference>
<dbReference type="AlphaFoldDB" id="A0A5C6U524"/>
<dbReference type="Proteomes" id="UP000321832">
    <property type="component" value="Unassembled WGS sequence"/>
</dbReference>
<sequence length="236" mass="25464">MPVRASPFRCLRLAFALALAPLLAAAAVLLAPAAQAAGHTADGGLIELAPHSRTIVQGPQDEAATQATARALLAGPMQRGEALASEQRQEGGDRILWVRTELPALGEGRVWHLRLPEVRLDRITLYRMDADGALVVEQAGEAVPASQWAERSRMPRFRLGTADAAPAAVVLRVQHSGSFWLDLAAVDDERLLHDEQQAMLVIALYLGVMGFAIVYSWCSSPSRATGSTDCMRPTRR</sequence>